<evidence type="ECO:0000313" key="2">
    <source>
        <dbReference type="EMBL" id="TDR32052.1"/>
    </source>
</evidence>
<proteinExistence type="predicted"/>
<dbReference type="AlphaFoldDB" id="A0A4R6Y9C4"/>
<accession>A0A4R6Y9C4</accession>
<organism evidence="2 3">
    <name type="scientific">Hydromonas duriensis</name>
    <dbReference type="NCBI Taxonomy" id="1527608"/>
    <lineage>
        <taxon>Bacteria</taxon>
        <taxon>Pseudomonadati</taxon>
        <taxon>Pseudomonadota</taxon>
        <taxon>Betaproteobacteria</taxon>
        <taxon>Burkholderiales</taxon>
        <taxon>Burkholderiaceae</taxon>
        <taxon>Hydromonas</taxon>
    </lineage>
</organism>
<dbReference type="EMBL" id="SNZE01000006">
    <property type="protein sequence ID" value="TDR32052.1"/>
    <property type="molecule type" value="Genomic_DNA"/>
</dbReference>
<gene>
    <name evidence="2" type="ORF">DFR44_106119</name>
</gene>
<sequence length="154" mass="16448">MPVEVDVDNDAKASSKPETPVETIEDTTVDNDAIELPTVLKPLEVVVDNEPTVLSTVLITVEATVLTALDTTVESAVDTTVEIAVETPEDTTLDNEAIALLFELKPADVEVDNELTVLLLAEPPDVPIVDTRVDNEAIEVPVTVDNDATALFTV</sequence>
<dbReference type="Proteomes" id="UP000294480">
    <property type="component" value="Unassembled WGS sequence"/>
</dbReference>
<keyword evidence="3" id="KW-1185">Reference proteome</keyword>
<name>A0A4R6Y9C4_9BURK</name>
<feature type="region of interest" description="Disordered" evidence="1">
    <location>
        <begin position="1"/>
        <end position="20"/>
    </location>
</feature>
<evidence type="ECO:0000256" key="1">
    <source>
        <dbReference type="SAM" id="MobiDB-lite"/>
    </source>
</evidence>
<dbReference type="RefSeq" id="WP_162845154.1">
    <property type="nucleotide sequence ID" value="NZ_SNZE01000006.1"/>
</dbReference>
<comment type="caution">
    <text evidence="2">The sequence shown here is derived from an EMBL/GenBank/DDBJ whole genome shotgun (WGS) entry which is preliminary data.</text>
</comment>
<reference evidence="2 3" key="1">
    <citation type="submission" date="2019-03" db="EMBL/GenBank/DDBJ databases">
        <title>Genomic Encyclopedia of Type Strains, Phase IV (KMG-IV): sequencing the most valuable type-strain genomes for metagenomic binning, comparative biology and taxonomic classification.</title>
        <authorList>
            <person name="Goeker M."/>
        </authorList>
    </citation>
    <scope>NUCLEOTIDE SEQUENCE [LARGE SCALE GENOMIC DNA]</scope>
    <source>
        <strain evidence="2 3">DSM 102852</strain>
    </source>
</reference>
<protein>
    <submittedName>
        <fullName evidence="2">Uncharacterized protein</fullName>
    </submittedName>
</protein>
<evidence type="ECO:0000313" key="3">
    <source>
        <dbReference type="Proteomes" id="UP000294480"/>
    </source>
</evidence>